<dbReference type="CDD" id="cd21037">
    <property type="entry name" value="MLKL_NTD"/>
    <property type="match status" value="1"/>
</dbReference>
<dbReference type="GO" id="GO:0005634">
    <property type="term" value="C:nucleus"/>
    <property type="evidence" value="ECO:0007669"/>
    <property type="project" value="TreeGrafter"/>
</dbReference>
<dbReference type="PANTHER" id="PTHR22847">
    <property type="entry name" value="WD40 REPEAT PROTEIN"/>
    <property type="match status" value="1"/>
</dbReference>
<keyword evidence="1 3" id="KW-0853">WD repeat</keyword>
<feature type="repeat" description="WD" evidence="3">
    <location>
        <begin position="1195"/>
        <end position="1236"/>
    </location>
</feature>
<feature type="repeat" description="WD" evidence="3">
    <location>
        <begin position="1111"/>
        <end position="1152"/>
    </location>
</feature>
<dbReference type="SMART" id="SM00564">
    <property type="entry name" value="PQQ"/>
    <property type="match status" value="16"/>
</dbReference>
<evidence type="ECO:0000313" key="6">
    <source>
        <dbReference type="EMBL" id="KAF5319160.1"/>
    </source>
</evidence>
<dbReference type="GO" id="GO:1990234">
    <property type="term" value="C:transferase complex"/>
    <property type="evidence" value="ECO:0007669"/>
    <property type="project" value="UniProtKB-ARBA"/>
</dbReference>
<feature type="repeat" description="WD" evidence="3">
    <location>
        <begin position="1279"/>
        <end position="1320"/>
    </location>
</feature>
<feature type="domain" description="Nephrocystin 3-like N-terminal" evidence="5">
    <location>
        <begin position="334"/>
        <end position="508"/>
    </location>
</feature>
<dbReference type="Pfam" id="PF25173">
    <property type="entry name" value="Beta-prop_WDR3_1st"/>
    <property type="match status" value="2"/>
</dbReference>
<feature type="repeat" description="WD" evidence="3">
    <location>
        <begin position="1573"/>
        <end position="1600"/>
    </location>
</feature>
<evidence type="ECO:0000256" key="1">
    <source>
        <dbReference type="ARBA" id="ARBA00022574"/>
    </source>
</evidence>
<evidence type="ECO:0000256" key="2">
    <source>
        <dbReference type="ARBA" id="ARBA00022737"/>
    </source>
</evidence>
<dbReference type="Proteomes" id="UP000567179">
    <property type="component" value="Unassembled WGS sequence"/>
</dbReference>
<feature type="repeat" description="WD" evidence="3">
    <location>
        <begin position="1489"/>
        <end position="1530"/>
    </location>
</feature>
<gene>
    <name evidence="6" type="ORF">D9619_008785</name>
</gene>
<comment type="caution">
    <text evidence="6">The sequence shown here is derived from an EMBL/GenBank/DDBJ whole genome shotgun (WGS) entry which is preliminary data.</text>
</comment>
<dbReference type="CDD" id="cd00200">
    <property type="entry name" value="WD40"/>
    <property type="match status" value="3"/>
</dbReference>
<feature type="repeat" description="WD" evidence="3">
    <location>
        <begin position="1153"/>
        <end position="1194"/>
    </location>
</feature>
<feature type="repeat" description="WD" evidence="3">
    <location>
        <begin position="1237"/>
        <end position="1278"/>
    </location>
</feature>
<dbReference type="InterPro" id="IPR027417">
    <property type="entry name" value="P-loop_NTPase"/>
</dbReference>
<feature type="repeat" description="WD" evidence="3">
    <location>
        <begin position="1447"/>
        <end position="1488"/>
    </location>
</feature>
<dbReference type="SUPFAM" id="SSF52540">
    <property type="entry name" value="P-loop containing nucleoside triphosphate hydrolases"/>
    <property type="match status" value="1"/>
</dbReference>
<dbReference type="Pfam" id="PF24883">
    <property type="entry name" value="NPHP3_N"/>
    <property type="match status" value="1"/>
</dbReference>
<feature type="repeat" description="WD" evidence="3">
    <location>
        <begin position="943"/>
        <end position="984"/>
    </location>
</feature>
<dbReference type="InterPro" id="IPR059179">
    <property type="entry name" value="MLKL-like_MCAfunc"/>
</dbReference>
<dbReference type="PRINTS" id="PR00320">
    <property type="entry name" value="GPROTEINBRPT"/>
</dbReference>
<dbReference type="PROSITE" id="PS50082">
    <property type="entry name" value="WD_REPEATS_2"/>
    <property type="match status" value="17"/>
</dbReference>
<dbReference type="InterPro" id="IPR020472">
    <property type="entry name" value="WD40_PAC1"/>
</dbReference>
<dbReference type="PROSITE" id="PS50294">
    <property type="entry name" value="WD_REPEATS_REGION"/>
    <property type="match status" value="17"/>
</dbReference>
<feature type="compositionally biased region" description="Low complexity" evidence="4">
    <location>
        <begin position="38"/>
        <end position="52"/>
    </location>
</feature>
<reference evidence="6 7" key="1">
    <citation type="journal article" date="2020" name="ISME J.">
        <title>Uncovering the hidden diversity of litter-decomposition mechanisms in mushroom-forming fungi.</title>
        <authorList>
            <person name="Floudas D."/>
            <person name="Bentzer J."/>
            <person name="Ahren D."/>
            <person name="Johansson T."/>
            <person name="Persson P."/>
            <person name="Tunlid A."/>
        </authorList>
    </citation>
    <scope>NUCLEOTIDE SEQUENCE [LARGE SCALE GENOMIC DNA]</scope>
    <source>
        <strain evidence="6 7">CBS 101986</strain>
    </source>
</reference>
<dbReference type="InterPro" id="IPR036322">
    <property type="entry name" value="WD40_repeat_dom_sf"/>
</dbReference>
<feature type="compositionally biased region" description="Polar residues" evidence="4">
    <location>
        <begin position="63"/>
        <end position="84"/>
    </location>
</feature>
<dbReference type="Pfam" id="PF00400">
    <property type="entry name" value="WD40"/>
    <property type="match status" value="7"/>
</dbReference>
<feature type="repeat" description="WD" evidence="3">
    <location>
        <begin position="1363"/>
        <end position="1404"/>
    </location>
</feature>
<feature type="repeat" description="WD" evidence="3">
    <location>
        <begin position="908"/>
        <end position="942"/>
    </location>
</feature>
<feature type="repeat" description="WD" evidence="3">
    <location>
        <begin position="1321"/>
        <end position="1362"/>
    </location>
</feature>
<dbReference type="InterPro" id="IPR018391">
    <property type="entry name" value="PQQ_b-propeller_rpt"/>
</dbReference>
<feature type="repeat" description="WD" evidence="3">
    <location>
        <begin position="1531"/>
        <end position="1572"/>
    </location>
</feature>
<dbReference type="InterPro" id="IPR015943">
    <property type="entry name" value="WD40/YVTN_repeat-like_dom_sf"/>
</dbReference>
<organism evidence="6 7">
    <name type="scientific">Psilocybe cf. subviscida</name>
    <dbReference type="NCBI Taxonomy" id="2480587"/>
    <lineage>
        <taxon>Eukaryota</taxon>
        <taxon>Fungi</taxon>
        <taxon>Dikarya</taxon>
        <taxon>Basidiomycota</taxon>
        <taxon>Agaricomycotina</taxon>
        <taxon>Agaricomycetes</taxon>
        <taxon>Agaricomycetidae</taxon>
        <taxon>Agaricales</taxon>
        <taxon>Agaricineae</taxon>
        <taxon>Strophariaceae</taxon>
        <taxon>Psilocybe</taxon>
    </lineage>
</organism>
<keyword evidence="7" id="KW-1185">Reference proteome</keyword>
<dbReference type="Gene3D" id="3.40.50.300">
    <property type="entry name" value="P-loop containing nucleotide triphosphate hydrolases"/>
    <property type="match status" value="1"/>
</dbReference>
<dbReference type="SUPFAM" id="SSF50978">
    <property type="entry name" value="WD40 repeat-like"/>
    <property type="match status" value="3"/>
</dbReference>
<name>A0A8H5B9C8_9AGAR</name>
<dbReference type="InterPro" id="IPR056884">
    <property type="entry name" value="NPHP3-like_N"/>
</dbReference>
<evidence type="ECO:0000256" key="3">
    <source>
        <dbReference type="PROSITE-ProRule" id="PRU00221"/>
    </source>
</evidence>
<feature type="repeat" description="WD" evidence="3">
    <location>
        <begin position="1027"/>
        <end position="1068"/>
    </location>
</feature>
<feature type="region of interest" description="Disordered" evidence="4">
    <location>
        <begin position="19"/>
        <end position="102"/>
    </location>
</feature>
<dbReference type="OrthoDB" id="3266532at2759"/>
<feature type="repeat" description="WD" evidence="3">
    <location>
        <begin position="1405"/>
        <end position="1446"/>
    </location>
</feature>
<evidence type="ECO:0000313" key="7">
    <source>
        <dbReference type="Proteomes" id="UP000567179"/>
    </source>
</evidence>
<dbReference type="InterPro" id="IPR001680">
    <property type="entry name" value="WD40_rpt"/>
</dbReference>
<feature type="compositionally biased region" description="Gly residues" evidence="4">
    <location>
        <begin position="86"/>
        <end position="97"/>
    </location>
</feature>
<dbReference type="SMART" id="SM00320">
    <property type="entry name" value="WD40"/>
    <property type="match status" value="17"/>
</dbReference>
<keyword evidence="2" id="KW-0677">Repeat</keyword>
<dbReference type="EMBL" id="JAACJJ010000029">
    <property type="protein sequence ID" value="KAF5319160.1"/>
    <property type="molecule type" value="Genomic_DNA"/>
</dbReference>
<feature type="region of interest" description="Disordered" evidence="4">
    <location>
        <begin position="116"/>
        <end position="146"/>
    </location>
</feature>
<sequence>MQLTKKFVHLKERLQARFEGFKSRHTTPSNSNRGSIDAASGARAPGPGNNAGQPEQTALGGNATPNQNLTSPSQSAGPPVSSVTGILGGQGHGGGTAGYLTPAPQSATSISVGIIATPGNDREDDLSKSSTSPDVGSAGHQVKDSDAKSKAKDVLVLAWTGMEMLLKKVEPFLDGTPAKAPVAAINTLIDIKNAVGDNKGAIEELIIQTAKRLLAVDEAVNQGIPDSAKPRMRTFAVVLRDEIHKLQKVSEKGTFRRVLENEANKKSIDDGFKRIDEATKTFQLNIAMAIERKVDDIHSEIKLGQLADFRARKAIYNADLGGGATVTREACTEGTRKDILEDITRWANDTSVDCPPVFWLTGDAGSGKTTIAYTVAQHFDKLEKTRQHAILGATFHCSRQFEETRRQVHIIPTLVYELSQKSASYCHALHVMNKFDSVDKLDKQLEDLLAGPWQQSASQRHAELPPYLIVVDALDEIEVQGGSKFLHDILKTIQQYSLHGLKFLFTSRPDPGITALFDPFLSKALYRLQDVPIEYIEADIVKFLQSKLPNFTAEEWKDMAQLADGLFISAATIVRYLTPDPSLQVVEQRELLNMLCVGKSFTASGGLLIDQLYEQILYDAFSKLPKPSFDNRLGILHTFLCTFERTSTSVTAALLSHSDTDVVTAVLQKLYAVLYYKDDQVLWYHASFPDFMFNEMRSNFVFDRHQFFMTCNVSQHHALLTRSCFEIMKKSLCFNIGNIPSSFALDAEDPQLAQRVNSNIKMPLRYASRHWSYHLTQANQENGKDFSSYITDFLYIHVLFWIEAMNLIGSSDQCSTMLQHTREWVLKNTSGESNLAAKIAEAANFATYFRANPPAWSTPHLYISSLATWSTGSAMSQQWKKAFPTIPCFTHNKTSDAPLMRILTKSGINSTAFSLDGTKIVSGSDDKSVRVWDASTGAELKVLNGHTDYVWSAAFSPDGTKIVSGSDDKSVRVWDASTGAELKVLNGHTDYVRSAAFSPDGTKIVSGSDDKSVRVWDASTGAELKVLNGHTYYVRSAAFSPDGTKIVSGSDDKSVRVWDASTGAELKVLNGHTDSVSSAAFSPDGTKIVSGSSDESVRVWDASTGAELKVLNGHTDSVWSAAFSPDGTKIVSGSNDKSVRVWDASTGAELKVLNGHTDYVRSAAFSPDGTKIVSGSDDKSVRVWDASTGAELKVLNGHTYYVRSAAFSPDGTKIVSGSDDKSVRVWDASTGAELKVLNGHTDYVRSAAFSPDGTKIVSGSSDESVRVWDASTGAELKVLNGHTDYVWSAAFSPDGTKIVSGSSDESVRVWDASTGAELKVLNGHTDYVWSAAFSPDGTKIVSGSSDESVRVWDASTGAELKVLNGHTDYVWSAAFSPDGTKIVSGSDDKSVRVWDASTGAELKVLNGHTDYVWSAAFSPDGTKIVSGSDDKSVRVWDASTGAELKVLNGHTDYVRSAAFSPDGTKIVSGSDDKSVRVWDASTGAELKVLNGHTDYVRSAAFSPDGTKIVSGSDDKSVRVWDASTGAELKVLNGHTDYVRSAAFSPDGTKIVSGSDDKSVRVWDASTGAELKVLNGHTDSVWSAALSPDGTKIVSGSEDTS</sequence>
<dbReference type="InterPro" id="IPR019775">
    <property type="entry name" value="WD40_repeat_CS"/>
</dbReference>
<feature type="repeat" description="WD" evidence="3">
    <location>
        <begin position="985"/>
        <end position="1026"/>
    </location>
</feature>
<protein>
    <recommendedName>
        <fullName evidence="5">Nephrocystin 3-like N-terminal domain-containing protein</fullName>
    </recommendedName>
</protein>
<dbReference type="PANTHER" id="PTHR22847:SF637">
    <property type="entry name" value="WD REPEAT DOMAIN 5B"/>
    <property type="match status" value="1"/>
</dbReference>
<feature type="repeat" description="WD" evidence="3">
    <location>
        <begin position="1069"/>
        <end position="1110"/>
    </location>
</feature>
<evidence type="ECO:0000259" key="5">
    <source>
        <dbReference type="Pfam" id="PF24883"/>
    </source>
</evidence>
<proteinExistence type="predicted"/>
<dbReference type="PROSITE" id="PS00678">
    <property type="entry name" value="WD_REPEATS_1"/>
    <property type="match status" value="16"/>
</dbReference>
<accession>A0A8H5B9C8</accession>
<evidence type="ECO:0000256" key="4">
    <source>
        <dbReference type="SAM" id="MobiDB-lite"/>
    </source>
</evidence>
<dbReference type="Gene3D" id="2.130.10.10">
    <property type="entry name" value="YVTN repeat-like/Quinoprotein amine dehydrogenase"/>
    <property type="match status" value="6"/>
</dbReference>